<dbReference type="Proteomes" id="UP000703038">
    <property type="component" value="Unassembled WGS sequence"/>
</dbReference>
<protein>
    <submittedName>
        <fullName evidence="1">WXG100 family type VII secretion target</fullName>
    </submittedName>
</protein>
<dbReference type="InterPro" id="IPR010310">
    <property type="entry name" value="T7SS_ESAT-6-like"/>
</dbReference>
<keyword evidence="2" id="KW-1185">Reference proteome</keyword>
<accession>A0ABS2KVG8</accession>
<sequence>MEHTAVDAATMVDAARALSRVSLDLEREVAEAASVVAAVSASWQGSAATAFVDGWDTVHHGARSVVAALEDSAGRLEIAATAYVGQDDTAAAAIAGAV</sequence>
<comment type="caution">
    <text evidence="1">The sequence shown here is derived from an EMBL/GenBank/DDBJ whole genome shotgun (WGS) entry which is preliminary data.</text>
</comment>
<dbReference type="InterPro" id="IPR036689">
    <property type="entry name" value="ESAT-6-like_sf"/>
</dbReference>
<gene>
    <name evidence="1" type="ORF">JOE42_002657</name>
</gene>
<dbReference type="RefSeq" id="WP_204868865.1">
    <property type="nucleotide sequence ID" value="NZ_JAFBBK010000001.1"/>
</dbReference>
<dbReference type="SUPFAM" id="SSF140453">
    <property type="entry name" value="EsxAB dimer-like"/>
    <property type="match status" value="1"/>
</dbReference>
<dbReference type="Gene3D" id="1.10.287.1060">
    <property type="entry name" value="ESAT-6-like"/>
    <property type="match status" value="1"/>
</dbReference>
<organism evidence="1 2">
    <name type="scientific">Rhodococcoides corynebacterioides</name>
    <dbReference type="NCBI Taxonomy" id="53972"/>
    <lineage>
        <taxon>Bacteria</taxon>
        <taxon>Bacillati</taxon>
        <taxon>Actinomycetota</taxon>
        <taxon>Actinomycetes</taxon>
        <taxon>Mycobacteriales</taxon>
        <taxon>Nocardiaceae</taxon>
        <taxon>Rhodococcoides</taxon>
    </lineage>
</organism>
<evidence type="ECO:0000313" key="1">
    <source>
        <dbReference type="EMBL" id="MBM7415924.1"/>
    </source>
</evidence>
<proteinExistence type="predicted"/>
<evidence type="ECO:0000313" key="2">
    <source>
        <dbReference type="Proteomes" id="UP000703038"/>
    </source>
</evidence>
<reference evidence="1 2" key="1">
    <citation type="submission" date="2021-01" db="EMBL/GenBank/DDBJ databases">
        <title>Genomics of switchgrass bacterial isolates.</title>
        <authorList>
            <person name="Shade A."/>
        </authorList>
    </citation>
    <scope>NUCLEOTIDE SEQUENCE [LARGE SCALE GENOMIC DNA]</scope>
    <source>
        <strain evidence="1 2">PvP111</strain>
    </source>
</reference>
<dbReference type="Pfam" id="PF06013">
    <property type="entry name" value="WXG100"/>
    <property type="match status" value="1"/>
</dbReference>
<name>A0ABS2KVG8_9NOCA</name>
<dbReference type="EMBL" id="JAFBBK010000001">
    <property type="protein sequence ID" value="MBM7415924.1"/>
    <property type="molecule type" value="Genomic_DNA"/>
</dbReference>